<proteinExistence type="inferred from homology"/>
<keyword evidence="2" id="KW-1133">Transmembrane helix</keyword>
<feature type="domain" description="NECAP PHear" evidence="3">
    <location>
        <begin position="369"/>
        <end position="465"/>
    </location>
</feature>
<dbReference type="PANTHER" id="PTHR12847">
    <property type="entry name" value="ATP-BINDING CASSETTE ABC TRANSPORTER-RELATED"/>
    <property type="match status" value="1"/>
</dbReference>
<evidence type="ECO:0000313" key="4">
    <source>
        <dbReference type="EMBL" id="CAD7266188.1"/>
    </source>
</evidence>
<dbReference type="Gene3D" id="2.30.29.30">
    <property type="entry name" value="Pleckstrin-homology domain (PH domain)/Phosphotyrosine-binding domain (PTB)"/>
    <property type="match status" value="1"/>
</dbReference>
<dbReference type="SUPFAM" id="SSF50729">
    <property type="entry name" value="PH domain-like"/>
    <property type="match status" value="1"/>
</dbReference>
<feature type="transmembrane region" description="Helical" evidence="2">
    <location>
        <begin position="285"/>
        <end position="304"/>
    </location>
</feature>
<name>A0A7R9G573_TIMSH</name>
<evidence type="ECO:0000256" key="1">
    <source>
        <dbReference type="ARBA" id="ARBA00007736"/>
    </source>
</evidence>
<reference evidence="4" key="1">
    <citation type="submission" date="2020-11" db="EMBL/GenBank/DDBJ databases">
        <authorList>
            <person name="Tran Van P."/>
        </authorList>
    </citation>
    <scope>NUCLEOTIDE SEQUENCE</scope>
</reference>
<evidence type="ECO:0000256" key="2">
    <source>
        <dbReference type="SAM" id="Phobius"/>
    </source>
</evidence>
<dbReference type="GO" id="GO:0030125">
    <property type="term" value="C:clathrin vesicle coat"/>
    <property type="evidence" value="ECO:0007669"/>
    <property type="project" value="TreeGrafter"/>
</dbReference>
<dbReference type="GO" id="GO:0006897">
    <property type="term" value="P:endocytosis"/>
    <property type="evidence" value="ECO:0007669"/>
    <property type="project" value="InterPro"/>
</dbReference>
<accession>A0A7R9G573</accession>
<feature type="transmembrane region" description="Helical" evidence="2">
    <location>
        <begin position="316"/>
        <end position="342"/>
    </location>
</feature>
<keyword evidence="2" id="KW-0812">Transmembrane</keyword>
<dbReference type="EMBL" id="OC006541">
    <property type="protein sequence ID" value="CAD7266188.1"/>
    <property type="molecule type" value="Genomic_DNA"/>
</dbReference>
<dbReference type="InterPro" id="IPR011993">
    <property type="entry name" value="PH-like_dom_sf"/>
</dbReference>
<dbReference type="InterPro" id="IPR012466">
    <property type="entry name" value="NECAP_PHear"/>
</dbReference>
<comment type="similarity">
    <text evidence="1">Belongs to the NECAP family.</text>
</comment>
<dbReference type="PANTHER" id="PTHR12847:SF9">
    <property type="entry name" value="NECAP-LIKE PROTEIN CG9132"/>
    <property type="match status" value="1"/>
</dbReference>
<evidence type="ECO:0000259" key="3">
    <source>
        <dbReference type="Pfam" id="PF07933"/>
    </source>
</evidence>
<dbReference type="CDD" id="cd13228">
    <property type="entry name" value="PHear_NECAP"/>
    <property type="match status" value="1"/>
</dbReference>
<gene>
    <name evidence="4" type="ORF">TSIB3V08_LOCUS10213</name>
</gene>
<sequence>MNVDVLTNNYKSPLFFNNNLSQYFKTLLRKPKSKAFELNTTSALANYATKADSFQRSYLPPQLTLPGLLLTSHHDSRCRDYSLPPTMTHVAGTISYLPPRLMLPGLFPTTHRNTRVAGTPSLYPSTITIGWSSLSMFHEMVCIRRSNKAHPRDRCLVTNVTRRPHFESCNPLHPNTQLGMTKLAFLCVRVFVKINVVSFVLSVAAAISRSPDKGRLVTHGCEGDWGLSLSLWCVVVCVPKTVTDCKALLCSRLRFISCSYLLAPLGSTQLKSPHRPCQTLLCRGIGLSSLTGVGFLSGVVAVIFRNSRNGNTIKSLYGAYVHILLFDTGALAAMCIIIIFGVELHFVHCPLNPYSRIAVRTLKAKMDTYESILLVKSEVFVFKIPPRTTNRGYRAADWNLAEPHWTGRLRLVAKGKECVLKLEDKTTGELFAKCPIETYPGVAVESVTDSSRYFVLRIQDDNGKSESEKIKYYLVCFNFNSKSFDKFNLGS</sequence>
<dbReference type="AlphaFoldDB" id="A0A7R9G573"/>
<keyword evidence="2" id="KW-0472">Membrane</keyword>
<protein>
    <recommendedName>
        <fullName evidence="3">NECAP PHear domain-containing protein</fullName>
    </recommendedName>
</protein>
<organism evidence="4">
    <name type="scientific">Timema shepardi</name>
    <name type="common">Walking stick</name>
    <dbReference type="NCBI Taxonomy" id="629360"/>
    <lineage>
        <taxon>Eukaryota</taxon>
        <taxon>Metazoa</taxon>
        <taxon>Ecdysozoa</taxon>
        <taxon>Arthropoda</taxon>
        <taxon>Hexapoda</taxon>
        <taxon>Insecta</taxon>
        <taxon>Pterygota</taxon>
        <taxon>Neoptera</taxon>
        <taxon>Polyneoptera</taxon>
        <taxon>Phasmatodea</taxon>
        <taxon>Timematodea</taxon>
        <taxon>Timematoidea</taxon>
        <taxon>Timematidae</taxon>
        <taxon>Timema</taxon>
    </lineage>
</organism>
<dbReference type="Pfam" id="PF07933">
    <property type="entry name" value="DUF1681"/>
    <property type="match status" value="1"/>
</dbReference>